<evidence type="ECO:0000313" key="4">
    <source>
        <dbReference type="Proteomes" id="UP000482084"/>
    </source>
</evidence>
<feature type="region of interest" description="Disordered" evidence="1">
    <location>
        <begin position="167"/>
        <end position="187"/>
    </location>
</feature>
<dbReference type="RefSeq" id="WP_163146769.1">
    <property type="nucleotide sequence ID" value="NZ_WBSM01000001.1"/>
</dbReference>
<proteinExistence type="predicted"/>
<dbReference type="Gene3D" id="3.40.50.2300">
    <property type="match status" value="3"/>
</dbReference>
<reference evidence="3 4" key="1">
    <citation type="submission" date="2019-10" db="EMBL/GenBank/DDBJ databases">
        <title>Characterization of the phylogenetic diversity of two novel species belonging to the genus Bifidobacterium: Bifidobacterium cebidarum sp. nov. and Bifidobacterium leontopitheci sp. nov.</title>
        <authorList>
            <person name="Lugli G.A."/>
            <person name="Duranti S."/>
            <person name="Milani C."/>
            <person name="Turroni F."/>
            <person name="Ventura M."/>
        </authorList>
    </citation>
    <scope>NUCLEOTIDE SEQUENCE [LARGE SCALE GENOMIC DNA]</scope>
    <source>
        <strain evidence="3 4">DSM 100688</strain>
    </source>
</reference>
<feature type="compositionally biased region" description="Basic and acidic residues" evidence="1">
    <location>
        <begin position="406"/>
        <end position="420"/>
    </location>
</feature>
<dbReference type="PROSITE" id="PS51257">
    <property type="entry name" value="PROKAR_LIPOPROTEIN"/>
    <property type="match status" value="1"/>
</dbReference>
<comment type="caution">
    <text evidence="3">The sequence shown here is derived from an EMBL/GenBank/DDBJ whole genome shotgun (WGS) entry which is preliminary data.</text>
</comment>
<sequence>MALRIGRAVRRMTSMAACLAMTLGLAACAPDGPTSDNADAQTNGTQSQTASAGAVAIFTPSDGVTISGNTPLNKWTKFVPALTQSLRDAGVAKKRIMASSADDLDKQSRDIQDYVVSGVSASDAAQSDAAQSDATDTADAKHTTLVVAPVTSPDDTVRQYGDYLDQTVANSTDGGTADAKGSTEGTDTEAVERLASALRLAQENGMHVILLAGTIPGFQPDVYVRMSTAEQIGAVQARKLADKLELDKTSVDNPKNIEVLLPYSVAATDGSASGDAQDATPSDDSAAFAKAAFKGVWSVLQPYFRSGQAVSPSGMLTADTGDDDWMNVAFASSKDTDVRDELRRRLGMDDHAKTHTRIDGIIAMNDYVASGVVKELTDLGYTGSAADINPEITISGIVENITGKKDLQRGKVPDPIKAPEADGETTDGNDDADAAKNAETINARWPIVTGYGAYVDSMPQIVAGQQWMTALENRDALADDVAKASLALNAGSKLSKADVAALGSAKINGKTTPVISEDLLAVSASNLKATLIDTGYISLAEAGL</sequence>
<feature type="signal peptide" evidence="2">
    <location>
        <begin position="1"/>
        <end position="29"/>
    </location>
</feature>
<dbReference type="InterPro" id="IPR028082">
    <property type="entry name" value="Peripla_BP_I"/>
</dbReference>
<gene>
    <name evidence="3" type="ORF">DSM100688_0336</name>
</gene>
<feature type="chain" id="PRO_5039268147" evidence="2">
    <location>
        <begin position="30"/>
        <end position="544"/>
    </location>
</feature>
<feature type="compositionally biased region" description="Acidic residues" evidence="1">
    <location>
        <begin position="421"/>
        <end position="432"/>
    </location>
</feature>
<evidence type="ECO:0000256" key="2">
    <source>
        <dbReference type="SAM" id="SignalP"/>
    </source>
</evidence>
<evidence type="ECO:0000256" key="1">
    <source>
        <dbReference type="SAM" id="MobiDB-lite"/>
    </source>
</evidence>
<protein>
    <submittedName>
        <fullName evidence="3">Xylose ABC transporter</fullName>
    </submittedName>
</protein>
<feature type="region of interest" description="Disordered" evidence="1">
    <location>
        <begin position="406"/>
        <end position="433"/>
    </location>
</feature>
<keyword evidence="4" id="KW-1185">Reference proteome</keyword>
<name>A0A6L4X3F2_9BIFI</name>
<accession>A0A6L4X3F2</accession>
<dbReference type="SUPFAM" id="SSF53822">
    <property type="entry name" value="Periplasmic binding protein-like I"/>
    <property type="match status" value="1"/>
</dbReference>
<evidence type="ECO:0000313" key="3">
    <source>
        <dbReference type="EMBL" id="KAB8289256.1"/>
    </source>
</evidence>
<keyword evidence="2" id="KW-0732">Signal</keyword>
<dbReference type="AlphaFoldDB" id="A0A6L4X3F2"/>
<organism evidence="3 4">
    <name type="scientific">Bifidobacterium ramosum</name>
    <dbReference type="NCBI Taxonomy" id="1798158"/>
    <lineage>
        <taxon>Bacteria</taxon>
        <taxon>Bacillati</taxon>
        <taxon>Actinomycetota</taxon>
        <taxon>Actinomycetes</taxon>
        <taxon>Bifidobacteriales</taxon>
        <taxon>Bifidobacteriaceae</taxon>
        <taxon>Bifidobacterium</taxon>
    </lineage>
</organism>
<dbReference type="EMBL" id="WBSM01000001">
    <property type="protein sequence ID" value="KAB8289256.1"/>
    <property type="molecule type" value="Genomic_DNA"/>
</dbReference>
<dbReference type="Proteomes" id="UP000482084">
    <property type="component" value="Unassembled WGS sequence"/>
</dbReference>